<dbReference type="STRING" id="1073090.A0A1L9SMR8"/>
<dbReference type="GO" id="GO:0046872">
    <property type="term" value="F:metal ion binding"/>
    <property type="evidence" value="ECO:0007669"/>
    <property type="project" value="UniProtKB-KW"/>
</dbReference>
<comment type="similarity">
    <text evidence="3 16">Belongs to the SFH5 family.</text>
</comment>
<evidence type="ECO:0000256" key="3">
    <source>
        <dbReference type="ARBA" id="ARBA00006667"/>
    </source>
</evidence>
<comment type="cofactor">
    <cofactor evidence="1">
        <name>heme b</name>
        <dbReference type="ChEBI" id="CHEBI:60344"/>
    </cofactor>
</comment>
<evidence type="ECO:0000313" key="19">
    <source>
        <dbReference type="EMBL" id="OJJ48488.1"/>
    </source>
</evidence>
<dbReference type="GO" id="GO:0005886">
    <property type="term" value="C:plasma membrane"/>
    <property type="evidence" value="ECO:0007669"/>
    <property type="project" value="TreeGrafter"/>
</dbReference>
<evidence type="ECO:0000256" key="4">
    <source>
        <dbReference type="ARBA" id="ARBA00018320"/>
    </source>
</evidence>
<dbReference type="Pfam" id="PF03765">
    <property type="entry name" value="CRAL_TRIO_N"/>
    <property type="match status" value="1"/>
</dbReference>
<dbReference type="Proteomes" id="UP000184188">
    <property type="component" value="Unassembled WGS sequence"/>
</dbReference>
<proteinExistence type="inferred from homology"/>
<dbReference type="OrthoDB" id="75724at2759"/>
<dbReference type="InterPro" id="IPR011074">
    <property type="entry name" value="CRAL/TRIO_N_dom"/>
</dbReference>
<evidence type="ECO:0000256" key="11">
    <source>
        <dbReference type="ARBA" id="ARBA00023004"/>
    </source>
</evidence>
<evidence type="ECO:0000256" key="16">
    <source>
        <dbReference type="RuleBase" id="RU367059"/>
    </source>
</evidence>
<dbReference type="SUPFAM" id="SSF46938">
    <property type="entry name" value="CRAL/TRIO N-terminal domain"/>
    <property type="match status" value="1"/>
</dbReference>
<name>A0A1L9SMR8_9EURO</name>
<dbReference type="RefSeq" id="XP_022582998.1">
    <property type="nucleotide sequence ID" value="XM_022722529.1"/>
</dbReference>
<evidence type="ECO:0000313" key="20">
    <source>
        <dbReference type="Proteomes" id="UP000184188"/>
    </source>
</evidence>
<keyword evidence="10 16" id="KW-0492">Microsome</keyword>
<evidence type="ECO:0000256" key="15">
    <source>
        <dbReference type="ARBA" id="ARBA00024180"/>
    </source>
</evidence>
<feature type="domain" description="CRAL-TRIO" evidence="18">
    <location>
        <begin position="214"/>
        <end position="350"/>
    </location>
</feature>
<accession>A0A1L9SMR8</accession>
<keyword evidence="9 16" id="KW-0256">Endoplasmic reticulum</keyword>
<dbReference type="SUPFAM" id="SSF52087">
    <property type="entry name" value="CRAL/TRIO domain"/>
    <property type="match status" value="1"/>
</dbReference>
<keyword evidence="6 16" id="KW-0963">Cytoplasm</keyword>
<evidence type="ECO:0000256" key="1">
    <source>
        <dbReference type="ARBA" id="ARBA00001970"/>
    </source>
</evidence>
<keyword evidence="13 16" id="KW-0472">Membrane</keyword>
<dbReference type="EMBL" id="KV878339">
    <property type="protein sequence ID" value="OJJ48488.1"/>
    <property type="molecule type" value="Genomic_DNA"/>
</dbReference>
<evidence type="ECO:0000256" key="2">
    <source>
        <dbReference type="ARBA" id="ARBA00004406"/>
    </source>
</evidence>
<dbReference type="GeneID" id="34608994"/>
<evidence type="ECO:0000259" key="18">
    <source>
        <dbReference type="PROSITE" id="PS50191"/>
    </source>
</evidence>
<evidence type="ECO:0000256" key="17">
    <source>
        <dbReference type="SAM" id="MobiDB-lite"/>
    </source>
</evidence>
<dbReference type="CDD" id="cd00170">
    <property type="entry name" value="SEC14"/>
    <property type="match status" value="1"/>
</dbReference>
<feature type="region of interest" description="Disordered" evidence="17">
    <location>
        <begin position="359"/>
        <end position="402"/>
    </location>
</feature>
<feature type="compositionally biased region" description="Low complexity" evidence="17">
    <location>
        <begin position="387"/>
        <end position="402"/>
    </location>
</feature>
<keyword evidence="8" id="KW-0479">Metal-binding</keyword>
<dbReference type="Pfam" id="PF00650">
    <property type="entry name" value="CRAL_TRIO"/>
    <property type="match status" value="1"/>
</dbReference>
<evidence type="ECO:0000256" key="13">
    <source>
        <dbReference type="ARBA" id="ARBA00023136"/>
    </source>
</evidence>
<sequence length="402" mass="44330">MADSTAVEPTVADKVEKVEEMTTEQATEQATEQPVPAVAAASEPAVEPVVEATEAKQETEEIKPVEPKQEDTIEEVKQEEAAQEEPAVQLPPYLASNPALVQLFEKLPAILSATGHSEMWGVPLKDSDDVPTVNVLIKFLRANEGNVKLAEEQLTKALQWRKSMNPIALIDGTYSASKFTDLGYITNYEHGNTVITWNLYGTVKDIEKTFGDVDDFIKWRVALMELAIKDLKLNEATSVIEYEGEDPYQMIQVHDYHNISFLRSPPSVRAVSKKTIEVFSTAYPELLREKYFVNVPAIMGWMYAAMKVFLSKNTVRKFHPISNGLNLARELGPISSLVPAAYGGSGPELQKQSKTVTLTVDEEPAKEEPAKEEPAKEEPAKEEPAKQEAAATTEAVPAATEA</sequence>
<dbReference type="AlphaFoldDB" id="A0A1L9SMR8"/>
<evidence type="ECO:0000256" key="6">
    <source>
        <dbReference type="ARBA" id="ARBA00022490"/>
    </source>
</evidence>
<protein>
    <recommendedName>
        <fullName evidence="4 16">Phosphatidylinositol transfer protein SFH5</fullName>
        <shortName evidence="16">PITP SFH5</shortName>
    </recommendedName>
</protein>
<dbReference type="PANTHER" id="PTHR47669:SF1">
    <property type="entry name" value="PHOSPHATIDYLINOSITOL TRANSFER PROTEIN SFH5"/>
    <property type="match status" value="1"/>
</dbReference>
<evidence type="ECO:0000256" key="14">
    <source>
        <dbReference type="ARBA" id="ARBA00024146"/>
    </source>
</evidence>
<evidence type="ECO:0000256" key="7">
    <source>
        <dbReference type="ARBA" id="ARBA00022617"/>
    </source>
</evidence>
<evidence type="ECO:0000256" key="12">
    <source>
        <dbReference type="ARBA" id="ARBA00023055"/>
    </source>
</evidence>
<feature type="region of interest" description="Disordered" evidence="17">
    <location>
        <begin position="1"/>
        <end position="71"/>
    </location>
</feature>
<dbReference type="PANTHER" id="PTHR47669">
    <property type="entry name" value="PHOSPHATIDYLINOSITOL TRANSFER PROTEIN SFH5"/>
    <property type="match status" value="1"/>
</dbReference>
<dbReference type="FunFam" id="3.40.525.10:FF:000017">
    <property type="entry name" value="Phosphatidylinositol transfer protein sfh5"/>
    <property type="match status" value="1"/>
</dbReference>
<comment type="subcellular location">
    <subcellularLocation>
        <location evidence="16">Cytoplasm</location>
    </subcellularLocation>
    <subcellularLocation>
        <location evidence="2 16">Endoplasmic reticulum membrane</location>
        <topology evidence="2 16">Peripheral membrane protein</topology>
    </subcellularLocation>
    <subcellularLocation>
        <location evidence="16">Microsome membrane</location>
        <topology evidence="16">Peripheral membrane protein</topology>
    </subcellularLocation>
</comment>
<feature type="compositionally biased region" description="Basic and acidic residues" evidence="17">
    <location>
        <begin position="366"/>
        <end position="386"/>
    </location>
</feature>
<dbReference type="InterPro" id="IPR042938">
    <property type="entry name" value="Sfh5"/>
</dbReference>
<dbReference type="GO" id="GO:0005829">
    <property type="term" value="C:cytosol"/>
    <property type="evidence" value="ECO:0007669"/>
    <property type="project" value="TreeGrafter"/>
</dbReference>
<evidence type="ECO:0000256" key="10">
    <source>
        <dbReference type="ARBA" id="ARBA00022848"/>
    </source>
</evidence>
<dbReference type="GO" id="GO:0032541">
    <property type="term" value="C:cortical endoplasmic reticulum"/>
    <property type="evidence" value="ECO:0007669"/>
    <property type="project" value="TreeGrafter"/>
</dbReference>
<dbReference type="GO" id="GO:0043001">
    <property type="term" value="P:Golgi to plasma membrane protein transport"/>
    <property type="evidence" value="ECO:0007669"/>
    <property type="project" value="TreeGrafter"/>
</dbReference>
<dbReference type="SMART" id="SM00516">
    <property type="entry name" value="SEC14"/>
    <property type="match status" value="1"/>
</dbReference>
<feature type="compositionally biased region" description="Basic and acidic residues" evidence="17">
    <location>
        <begin position="11"/>
        <end position="20"/>
    </location>
</feature>
<evidence type="ECO:0000256" key="9">
    <source>
        <dbReference type="ARBA" id="ARBA00022824"/>
    </source>
</evidence>
<keyword evidence="7" id="KW-0349">Heme</keyword>
<dbReference type="GO" id="GO:0008526">
    <property type="term" value="F:phosphatidylinositol transfer activity"/>
    <property type="evidence" value="ECO:0007669"/>
    <property type="project" value="UniProtKB-UniRule"/>
</dbReference>
<feature type="compositionally biased region" description="Basic and acidic residues" evidence="17">
    <location>
        <begin position="53"/>
        <end position="71"/>
    </location>
</feature>
<dbReference type="VEuPathDB" id="FungiDB:ASPZODRAFT_130533"/>
<dbReference type="InterPro" id="IPR001251">
    <property type="entry name" value="CRAL-TRIO_dom"/>
</dbReference>
<keyword evidence="20" id="KW-1185">Reference proteome</keyword>
<evidence type="ECO:0000256" key="8">
    <source>
        <dbReference type="ARBA" id="ARBA00022723"/>
    </source>
</evidence>
<keyword evidence="12 16" id="KW-0445">Lipid transport</keyword>
<dbReference type="Gene3D" id="3.40.525.10">
    <property type="entry name" value="CRAL-TRIO lipid binding domain"/>
    <property type="match status" value="1"/>
</dbReference>
<comment type="catalytic activity">
    <reaction evidence="14">
        <text>a 1,2-diacyl-sn-glycero-3-phospho-(1D-myo-inositol)(in) = a 1,2-diacyl-sn-glycero-3-phospho-(1D-myo-inositol)(out)</text>
        <dbReference type="Rhea" id="RHEA:38691"/>
        <dbReference type="ChEBI" id="CHEBI:57880"/>
    </reaction>
    <physiologicalReaction direction="left-to-right" evidence="14">
        <dbReference type="Rhea" id="RHEA:38692"/>
    </physiologicalReaction>
</comment>
<evidence type="ECO:0000256" key="5">
    <source>
        <dbReference type="ARBA" id="ARBA00022448"/>
    </source>
</evidence>
<feature type="compositionally biased region" description="Low complexity" evidence="17">
    <location>
        <begin position="23"/>
        <end position="52"/>
    </location>
</feature>
<organism evidence="19 20">
    <name type="scientific">Penicilliopsis zonata CBS 506.65</name>
    <dbReference type="NCBI Taxonomy" id="1073090"/>
    <lineage>
        <taxon>Eukaryota</taxon>
        <taxon>Fungi</taxon>
        <taxon>Dikarya</taxon>
        <taxon>Ascomycota</taxon>
        <taxon>Pezizomycotina</taxon>
        <taxon>Eurotiomycetes</taxon>
        <taxon>Eurotiomycetidae</taxon>
        <taxon>Eurotiales</taxon>
        <taxon>Aspergillaceae</taxon>
        <taxon>Penicilliopsis</taxon>
    </lineage>
</organism>
<dbReference type="PROSITE" id="PS50191">
    <property type="entry name" value="CRAL_TRIO"/>
    <property type="match status" value="1"/>
</dbReference>
<dbReference type="InterPro" id="IPR036273">
    <property type="entry name" value="CRAL/TRIO_N_dom_sf"/>
</dbReference>
<dbReference type="InterPro" id="IPR036865">
    <property type="entry name" value="CRAL-TRIO_dom_sf"/>
</dbReference>
<keyword evidence="11" id="KW-0408">Iron</keyword>
<reference evidence="20" key="1">
    <citation type="journal article" date="2017" name="Genome Biol.">
        <title>Comparative genomics reveals high biological diversity and specific adaptations in the industrially and medically important fungal genus Aspergillus.</title>
        <authorList>
            <person name="de Vries R.P."/>
            <person name="Riley R."/>
            <person name="Wiebenga A."/>
            <person name="Aguilar-Osorio G."/>
            <person name="Amillis S."/>
            <person name="Uchima C.A."/>
            <person name="Anderluh G."/>
            <person name="Asadollahi M."/>
            <person name="Askin M."/>
            <person name="Barry K."/>
            <person name="Battaglia E."/>
            <person name="Bayram O."/>
            <person name="Benocci T."/>
            <person name="Braus-Stromeyer S.A."/>
            <person name="Caldana C."/>
            <person name="Canovas D."/>
            <person name="Cerqueira G.C."/>
            <person name="Chen F."/>
            <person name="Chen W."/>
            <person name="Choi C."/>
            <person name="Clum A."/>
            <person name="Dos Santos R.A."/>
            <person name="Damasio A.R."/>
            <person name="Diallinas G."/>
            <person name="Emri T."/>
            <person name="Fekete E."/>
            <person name="Flipphi M."/>
            <person name="Freyberg S."/>
            <person name="Gallo A."/>
            <person name="Gournas C."/>
            <person name="Habgood R."/>
            <person name="Hainaut M."/>
            <person name="Harispe M.L."/>
            <person name="Henrissat B."/>
            <person name="Hilden K.S."/>
            <person name="Hope R."/>
            <person name="Hossain A."/>
            <person name="Karabika E."/>
            <person name="Karaffa L."/>
            <person name="Karanyi Z."/>
            <person name="Krasevec N."/>
            <person name="Kuo A."/>
            <person name="Kusch H."/>
            <person name="LaButti K."/>
            <person name="Lagendijk E.L."/>
            <person name="Lapidus A."/>
            <person name="Levasseur A."/>
            <person name="Lindquist E."/>
            <person name="Lipzen A."/>
            <person name="Logrieco A.F."/>
            <person name="MacCabe A."/>
            <person name="Maekelae M.R."/>
            <person name="Malavazi I."/>
            <person name="Melin P."/>
            <person name="Meyer V."/>
            <person name="Mielnichuk N."/>
            <person name="Miskei M."/>
            <person name="Molnar A.P."/>
            <person name="Mule G."/>
            <person name="Ngan C.Y."/>
            <person name="Orejas M."/>
            <person name="Orosz E."/>
            <person name="Ouedraogo J.P."/>
            <person name="Overkamp K.M."/>
            <person name="Park H.-S."/>
            <person name="Perrone G."/>
            <person name="Piumi F."/>
            <person name="Punt P.J."/>
            <person name="Ram A.F."/>
            <person name="Ramon A."/>
            <person name="Rauscher S."/>
            <person name="Record E."/>
            <person name="Riano-Pachon D.M."/>
            <person name="Robert V."/>
            <person name="Roehrig J."/>
            <person name="Ruller R."/>
            <person name="Salamov A."/>
            <person name="Salih N.S."/>
            <person name="Samson R.A."/>
            <person name="Sandor E."/>
            <person name="Sanguinetti M."/>
            <person name="Schuetze T."/>
            <person name="Sepcic K."/>
            <person name="Shelest E."/>
            <person name="Sherlock G."/>
            <person name="Sophianopoulou V."/>
            <person name="Squina F.M."/>
            <person name="Sun H."/>
            <person name="Susca A."/>
            <person name="Todd R.B."/>
            <person name="Tsang A."/>
            <person name="Unkles S.E."/>
            <person name="van de Wiele N."/>
            <person name="van Rossen-Uffink D."/>
            <person name="Oliveira J.V."/>
            <person name="Vesth T.C."/>
            <person name="Visser J."/>
            <person name="Yu J.-H."/>
            <person name="Zhou M."/>
            <person name="Andersen M.R."/>
            <person name="Archer D.B."/>
            <person name="Baker S.E."/>
            <person name="Benoit I."/>
            <person name="Brakhage A.A."/>
            <person name="Braus G.H."/>
            <person name="Fischer R."/>
            <person name="Frisvad J.C."/>
            <person name="Goldman G.H."/>
            <person name="Houbraken J."/>
            <person name="Oakley B."/>
            <person name="Pocsi I."/>
            <person name="Scazzocchio C."/>
            <person name="Seiboth B."/>
            <person name="vanKuyk P.A."/>
            <person name="Wortman J."/>
            <person name="Dyer P.S."/>
            <person name="Grigoriev I.V."/>
        </authorList>
    </citation>
    <scope>NUCLEOTIDE SEQUENCE [LARGE SCALE GENOMIC DNA]</scope>
    <source>
        <strain evidence="20">CBS 506.65</strain>
    </source>
</reference>
<dbReference type="GO" id="GO:0017157">
    <property type="term" value="P:regulation of exocytosis"/>
    <property type="evidence" value="ECO:0007669"/>
    <property type="project" value="TreeGrafter"/>
</dbReference>
<comment type="function">
    <text evidence="15">Non-classical phosphatidylinositol (PtdIns) transfer protein (PITP), which exhibits PtdIns-binding/transfer activity in the absence of detectable PtdCho-binding/transfer activity. Regulates PtdIns(4,5)P2 homeostasis at the plasma membrane. Heme-binding protein that may play a role in organic oxidant-induced stress responses.</text>
</comment>
<dbReference type="GO" id="GO:0005789">
    <property type="term" value="C:endoplasmic reticulum membrane"/>
    <property type="evidence" value="ECO:0007669"/>
    <property type="project" value="UniProtKB-SubCell"/>
</dbReference>
<gene>
    <name evidence="19" type="ORF">ASPZODRAFT_130533</name>
</gene>
<keyword evidence="5 16" id="KW-0813">Transport</keyword>